<dbReference type="Gene3D" id="1.10.1400.10">
    <property type="match status" value="1"/>
</dbReference>
<organism evidence="1 2">
    <name type="scientific">Lentibacillus halodurans</name>
    <dbReference type="NCBI Taxonomy" id="237679"/>
    <lineage>
        <taxon>Bacteria</taxon>
        <taxon>Bacillati</taxon>
        <taxon>Bacillota</taxon>
        <taxon>Bacilli</taxon>
        <taxon>Bacillales</taxon>
        <taxon>Bacillaceae</taxon>
        <taxon>Lentibacillus</taxon>
    </lineage>
</organism>
<dbReference type="InterPro" id="IPR043147">
    <property type="entry name" value="Penicillin_amidase_A-knob"/>
</dbReference>
<dbReference type="Proteomes" id="UP000198642">
    <property type="component" value="Unassembled WGS sequence"/>
</dbReference>
<dbReference type="STRING" id="237679.SAMN04488072_11642"/>
<reference evidence="1 2" key="1">
    <citation type="submission" date="2016-10" db="EMBL/GenBank/DDBJ databases">
        <authorList>
            <person name="de Groot N.N."/>
        </authorList>
    </citation>
    <scope>NUCLEOTIDE SEQUENCE [LARGE SCALE GENOMIC DNA]</scope>
    <source>
        <strain evidence="1 2">CGMCC 1.3702</strain>
    </source>
</reference>
<evidence type="ECO:0000313" key="1">
    <source>
        <dbReference type="EMBL" id="SFB32975.1"/>
    </source>
</evidence>
<dbReference type="GO" id="GO:0016787">
    <property type="term" value="F:hydrolase activity"/>
    <property type="evidence" value="ECO:0007669"/>
    <property type="project" value="InterPro"/>
</dbReference>
<dbReference type="GO" id="GO:0017000">
    <property type="term" value="P:antibiotic biosynthetic process"/>
    <property type="evidence" value="ECO:0007669"/>
    <property type="project" value="InterPro"/>
</dbReference>
<dbReference type="SUPFAM" id="SSF56235">
    <property type="entry name" value="N-terminal nucleophile aminohydrolases (Ntn hydrolases)"/>
    <property type="match status" value="1"/>
</dbReference>
<dbReference type="AlphaFoldDB" id="A0A1I1A4W3"/>
<dbReference type="InterPro" id="IPR029055">
    <property type="entry name" value="Ntn_hydrolases_N"/>
</dbReference>
<dbReference type="Pfam" id="PF01804">
    <property type="entry name" value="Penicil_amidase"/>
    <property type="match status" value="1"/>
</dbReference>
<sequence length="96" mass="11294">MTVEDMKALQMDQTNLQARAFVPMFIEVLDVAHLSDEQGEALGRLSKWDYLDEVEASQPLIFHRWMNEIEKLLYDNEFPEEVMEFLAAKARLRISF</sequence>
<keyword evidence="2" id="KW-1185">Reference proteome</keyword>
<dbReference type="EMBL" id="FOJW01000016">
    <property type="protein sequence ID" value="SFB32975.1"/>
    <property type="molecule type" value="Genomic_DNA"/>
</dbReference>
<protein>
    <submittedName>
        <fullName evidence="1">Penicillin amidase</fullName>
    </submittedName>
</protein>
<proteinExistence type="predicted"/>
<name>A0A1I1A4W3_9BACI</name>
<accession>A0A1I1A4W3</accession>
<gene>
    <name evidence="1" type="ORF">SAMN04488072_11642</name>
</gene>
<evidence type="ECO:0000313" key="2">
    <source>
        <dbReference type="Proteomes" id="UP000198642"/>
    </source>
</evidence>
<dbReference type="InterPro" id="IPR002692">
    <property type="entry name" value="S45"/>
</dbReference>